<dbReference type="PANTHER" id="PTHR46312:SF2">
    <property type="entry name" value="NUCLEOTIDE-BINDING OLIGOMERIZATION DOMAIN-CONTAINING PROTEIN 2-LIKE"/>
    <property type="match status" value="1"/>
</dbReference>
<name>A0AAW0UXL9_SCYPA</name>
<dbReference type="InterPro" id="IPR007111">
    <property type="entry name" value="NACHT_NTPase"/>
</dbReference>
<evidence type="ECO:0000259" key="1">
    <source>
        <dbReference type="PROSITE" id="PS50837"/>
    </source>
</evidence>
<dbReference type="Proteomes" id="UP001487740">
    <property type="component" value="Unassembled WGS sequence"/>
</dbReference>
<dbReference type="EMBL" id="JARAKH010000004">
    <property type="protein sequence ID" value="KAK8404671.1"/>
    <property type="molecule type" value="Genomic_DNA"/>
</dbReference>
<proteinExistence type="predicted"/>
<gene>
    <name evidence="2" type="ORF">O3P69_007726</name>
</gene>
<dbReference type="PROSITE" id="PS50837">
    <property type="entry name" value="NACHT"/>
    <property type="match status" value="1"/>
</dbReference>
<protein>
    <recommendedName>
        <fullName evidence="1">NACHT domain-containing protein</fullName>
    </recommendedName>
</protein>
<evidence type="ECO:0000313" key="2">
    <source>
        <dbReference type="EMBL" id="KAK8404671.1"/>
    </source>
</evidence>
<dbReference type="PANTHER" id="PTHR46312">
    <property type="entry name" value="NACHT DOMAIN-CONTAINING PROTEIN"/>
    <property type="match status" value="1"/>
</dbReference>
<dbReference type="Pfam" id="PF05729">
    <property type="entry name" value="NACHT"/>
    <property type="match status" value="1"/>
</dbReference>
<comment type="caution">
    <text evidence="2">The sequence shown here is derived from an EMBL/GenBank/DDBJ whole genome shotgun (WGS) entry which is preliminary data.</text>
</comment>
<sequence>MASAPKDWFFKEYRDIFEKTGEVVLTYIMRCGTDGKSSTVPLDEYLRNLPQESTANFNIRIMKKMKPLDSKELHEKRDKHLKKLFNSTELEQLEDDPSCDNCDISLLCKIIRNACEKVSDDDKQWSTESTEMEYFVWKIKCRRNNIIHKKIPKIHNEEDFNKEIDTLTKLLMKTLEATKTRYERDEDEFASKKGEVLEAISDTRKEIQQRTANIELPHFKEEAKNELQNHLNLAKYLDPLHFLSGHENNIVDVQTLFSKTDMVKEDNNHIEYLEILKVIKVKTTLSHPGVKHPQILLIEGDAGSGKTTLITFLVSEWLKDECDRRMEGLDHYDLLLRVVCREENISTLDELLKQVLPRFYIKYGSYLVPLLKTCKVMFLVDGLDEMNDVSDKLVKNILSEGKECGNFTFVCTSRPDRVLDFKRKIPGNYQIFEVRLVGISQEERTHLVVKHYEWLTENVSDDTDHPKNSDKCISHLKDVMKKIGWMELFRLPLNLLFLAVVFHYKPTSITDNLTQSQLYSLIHVWCTQKLLSRLHRTLPESKCIQKKVDTVLKVVYEVALKGLLENRIYLTGNDEDLLSSCCTSQGLPRNEVMPAFYSMRRKVVYMVPKEEYFFPHKGFQDFFAAQHIIEQLDANKEGDIRCILQNNMPGHETRFEPHRNMLCHLLWLVNQGSLANKAMVLQEIIDLIKESGINYSSEWLSVLADMVPHHATLQRIAFHIKDRFDNKNSPNYKEVIKITDSTVHAAVSLLPLIPPCTVMITLERSSDVNLRDAIARHKLVHLWHDFVHPTTGATSNSLLHQLKPMNNLENFKGNLDAEHLALLPKCLKELSLVIAGNDHSRNLLPTLSEVRQSFTKLSILRIHVPVKRVTPEAITHPLPDVPKVHLILSGVGELEVKVACSIAETLCPRKKDRYLVIRFPGASLTKDGWLQLAENLAKAGIRVRKGMRMPSSTVTLDEALQIDKSTKNLLKAKESRRAPENMLWL</sequence>
<dbReference type="AlphaFoldDB" id="A0AAW0UXL9"/>
<dbReference type="SUPFAM" id="SSF52540">
    <property type="entry name" value="P-loop containing nucleoside triphosphate hydrolases"/>
    <property type="match status" value="1"/>
</dbReference>
<evidence type="ECO:0000313" key="3">
    <source>
        <dbReference type="Proteomes" id="UP001487740"/>
    </source>
</evidence>
<organism evidence="2 3">
    <name type="scientific">Scylla paramamosain</name>
    <name type="common">Mud crab</name>
    <dbReference type="NCBI Taxonomy" id="85552"/>
    <lineage>
        <taxon>Eukaryota</taxon>
        <taxon>Metazoa</taxon>
        <taxon>Ecdysozoa</taxon>
        <taxon>Arthropoda</taxon>
        <taxon>Crustacea</taxon>
        <taxon>Multicrustacea</taxon>
        <taxon>Malacostraca</taxon>
        <taxon>Eumalacostraca</taxon>
        <taxon>Eucarida</taxon>
        <taxon>Decapoda</taxon>
        <taxon>Pleocyemata</taxon>
        <taxon>Brachyura</taxon>
        <taxon>Eubrachyura</taxon>
        <taxon>Portunoidea</taxon>
        <taxon>Portunidae</taxon>
        <taxon>Portuninae</taxon>
        <taxon>Scylla</taxon>
    </lineage>
</organism>
<feature type="domain" description="NACHT" evidence="1">
    <location>
        <begin position="294"/>
        <end position="420"/>
    </location>
</feature>
<reference evidence="2 3" key="1">
    <citation type="submission" date="2023-03" db="EMBL/GenBank/DDBJ databases">
        <title>High-quality genome of Scylla paramamosain provides insights in environmental adaptation.</title>
        <authorList>
            <person name="Zhang L."/>
        </authorList>
    </citation>
    <scope>NUCLEOTIDE SEQUENCE [LARGE SCALE GENOMIC DNA]</scope>
    <source>
        <strain evidence="2">LZ_2023a</strain>
        <tissue evidence="2">Muscle</tissue>
    </source>
</reference>
<dbReference type="InterPro" id="IPR027417">
    <property type="entry name" value="P-loop_NTPase"/>
</dbReference>
<dbReference type="Gene3D" id="3.40.50.300">
    <property type="entry name" value="P-loop containing nucleotide triphosphate hydrolases"/>
    <property type="match status" value="1"/>
</dbReference>
<accession>A0AAW0UXL9</accession>
<keyword evidence="3" id="KW-1185">Reference proteome</keyword>